<dbReference type="AlphaFoldDB" id="A0AAD6HVU9"/>
<accession>A0AAD6HVU9</accession>
<evidence type="ECO:0000256" key="4">
    <source>
        <dbReference type="ARBA" id="ARBA00007447"/>
    </source>
</evidence>
<evidence type="ECO:0000256" key="8">
    <source>
        <dbReference type="ARBA" id="ARBA00022670"/>
    </source>
</evidence>
<dbReference type="FunFam" id="2.40.70.10:FF:000026">
    <property type="entry name" value="Endothiapepsin"/>
    <property type="match status" value="1"/>
</dbReference>
<evidence type="ECO:0000313" key="20">
    <source>
        <dbReference type="Proteomes" id="UP001215712"/>
    </source>
</evidence>
<keyword evidence="11" id="KW-0378">Hydrolase</keyword>
<dbReference type="PANTHER" id="PTHR47966:SF23">
    <property type="entry name" value="ASPARTIC ENDOPEPTIDASE, PUTATIVE (AFU_ORTHOLOGUE AFUA_2G15950)-RELATED"/>
    <property type="match status" value="1"/>
</dbReference>
<keyword evidence="20" id="KW-1185">Reference proteome</keyword>
<dbReference type="EC" id="3.4.23.20" evidence="6"/>
<proteinExistence type="inferred from homology"/>
<feature type="active site" evidence="15">
    <location>
        <position position="324"/>
    </location>
</feature>
<comment type="similarity">
    <text evidence="4">Belongs to the peptidase A1 family.</text>
</comment>
<comment type="subcellular location">
    <subcellularLocation>
        <location evidence="3">Secreted</location>
    </subcellularLocation>
</comment>
<evidence type="ECO:0000256" key="16">
    <source>
        <dbReference type="SAM" id="MobiDB-lite"/>
    </source>
</evidence>
<evidence type="ECO:0000256" key="5">
    <source>
        <dbReference type="ARBA" id="ARBA00011245"/>
    </source>
</evidence>
<dbReference type="PROSITE" id="PS51767">
    <property type="entry name" value="PEPTIDASE_A1"/>
    <property type="match status" value="1"/>
</dbReference>
<comment type="subunit">
    <text evidence="5">Monomer.</text>
</comment>
<evidence type="ECO:0000256" key="6">
    <source>
        <dbReference type="ARBA" id="ARBA00013206"/>
    </source>
</evidence>
<dbReference type="EMBL" id="JAQJAN010000001">
    <property type="protein sequence ID" value="KAJ5740329.1"/>
    <property type="molecule type" value="Genomic_DNA"/>
</dbReference>
<evidence type="ECO:0000313" key="19">
    <source>
        <dbReference type="EMBL" id="KAJ5740329.1"/>
    </source>
</evidence>
<keyword evidence="12" id="KW-0865">Zymogen</keyword>
<evidence type="ECO:0000256" key="12">
    <source>
        <dbReference type="ARBA" id="ARBA00023145"/>
    </source>
</evidence>
<keyword evidence="7" id="KW-0964">Secreted</keyword>
<dbReference type="PRINTS" id="PR00792">
    <property type="entry name" value="PEPSIN"/>
</dbReference>
<dbReference type="GO" id="GO:0005576">
    <property type="term" value="C:extracellular region"/>
    <property type="evidence" value="ECO:0007669"/>
    <property type="project" value="UniProtKB-SubCell"/>
</dbReference>
<keyword evidence="10" id="KW-0064">Aspartyl protease</keyword>
<evidence type="ECO:0000256" key="15">
    <source>
        <dbReference type="PIRSR" id="PIRSR601461-1"/>
    </source>
</evidence>
<comment type="function">
    <text evidence="2">Secreted aspartic endopeptidase that allows assimilation of proteinaceous substrates. The scissile peptide bond is attacked by a nucleophilic water molecule activated by two aspartic residues in the active site. Shows a broad primary substrate specificity. Favors hydrophobic residues at the P1 and P1' positions, but can also activate trypsinogen and hydrolyze the B chain of insulin between positions 'Gly-20' and 'Glu-21'.</text>
</comment>
<feature type="domain" description="Peptidase A1" evidence="18">
    <location>
        <begin position="123"/>
        <end position="438"/>
    </location>
</feature>
<keyword evidence="8" id="KW-0645">Protease</keyword>
<keyword evidence="9 17" id="KW-0732">Signal</keyword>
<evidence type="ECO:0000256" key="17">
    <source>
        <dbReference type="SAM" id="SignalP"/>
    </source>
</evidence>
<reference evidence="19" key="2">
    <citation type="submission" date="2023-01" db="EMBL/GenBank/DDBJ databases">
        <authorList>
            <person name="Petersen C."/>
        </authorList>
    </citation>
    <scope>NUCLEOTIDE SEQUENCE</scope>
    <source>
        <strain evidence="19">IBT 17514</strain>
    </source>
</reference>
<evidence type="ECO:0000256" key="13">
    <source>
        <dbReference type="ARBA" id="ARBA00023157"/>
    </source>
</evidence>
<keyword evidence="13" id="KW-1015">Disulfide bond</keyword>
<dbReference type="Proteomes" id="UP001215712">
    <property type="component" value="Unassembled WGS sequence"/>
</dbReference>
<keyword evidence="14" id="KW-0325">Glycoprotein</keyword>
<comment type="catalytic activity">
    <reaction evidence="1">
        <text>Hydrolysis of proteins with broad specificity similar to that of pepsin A, preferring hydrophobic residues at P1 and P1', but also cleaving 20-Gly-|-Glu-21 in the B chain of insulin. Clots milk, and activates trypsinogen.</text>
        <dbReference type="EC" id="3.4.23.20"/>
    </reaction>
</comment>
<dbReference type="CDD" id="cd06097">
    <property type="entry name" value="Aspergillopepsin_like"/>
    <property type="match status" value="1"/>
</dbReference>
<evidence type="ECO:0000256" key="10">
    <source>
        <dbReference type="ARBA" id="ARBA00022750"/>
    </source>
</evidence>
<dbReference type="InterPro" id="IPR021109">
    <property type="entry name" value="Peptidase_aspartic_dom_sf"/>
</dbReference>
<evidence type="ECO:0000256" key="14">
    <source>
        <dbReference type="ARBA" id="ARBA00023180"/>
    </source>
</evidence>
<dbReference type="GO" id="GO:0004190">
    <property type="term" value="F:aspartic-type endopeptidase activity"/>
    <property type="evidence" value="ECO:0007669"/>
    <property type="project" value="UniProtKB-KW"/>
</dbReference>
<comment type="caution">
    <text evidence="19">The sequence shown here is derived from an EMBL/GenBank/DDBJ whole genome shotgun (WGS) entry which is preliminary data.</text>
</comment>
<organism evidence="19 20">
    <name type="scientific">Penicillium malachiteum</name>
    <dbReference type="NCBI Taxonomy" id="1324776"/>
    <lineage>
        <taxon>Eukaryota</taxon>
        <taxon>Fungi</taxon>
        <taxon>Dikarya</taxon>
        <taxon>Ascomycota</taxon>
        <taxon>Pezizomycotina</taxon>
        <taxon>Eurotiomycetes</taxon>
        <taxon>Eurotiomycetidae</taxon>
        <taxon>Eurotiales</taxon>
        <taxon>Aspergillaceae</taxon>
        <taxon>Penicillium</taxon>
    </lineage>
</organism>
<evidence type="ECO:0000256" key="3">
    <source>
        <dbReference type="ARBA" id="ARBA00004613"/>
    </source>
</evidence>
<dbReference type="FunFam" id="2.40.70.10:FF:000024">
    <property type="entry name" value="Endothiapepsin"/>
    <property type="match status" value="1"/>
</dbReference>
<reference evidence="19" key="1">
    <citation type="journal article" date="2023" name="IMA Fungus">
        <title>Comparative genomic study of the Penicillium genus elucidates a diverse pangenome and 15 lateral gene transfer events.</title>
        <authorList>
            <person name="Petersen C."/>
            <person name="Sorensen T."/>
            <person name="Nielsen M.R."/>
            <person name="Sondergaard T.E."/>
            <person name="Sorensen J.L."/>
            <person name="Fitzpatrick D.A."/>
            <person name="Frisvad J.C."/>
            <person name="Nielsen K.L."/>
        </authorList>
    </citation>
    <scope>NUCLEOTIDE SEQUENCE</scope>
    <source>
        <strain evidence="19">IBT 17514</strain>
    </source>
</reference>
<feature type="active site" evidence="15">
    <location>
        <position position="139"/>
    </location>
</feature>
<dbReference type="GO" id="GO:0006508">
    <property type="term" value="P:proteolysis"/>
    <property type="evidence" value="ECO:0007669"/>
    <property type="project" value="UniProtKB-KW"/>
</dbReference>
<feature type="region of interest" description="Disordered" evidence="16">
    <location>
        <begin position="65"/>
        <end position="117"/>
    </location>
</feature>
<dbReference type="PANTHER" id="PTHR47966">
    <property type="entry name" value="BETA-SITE APP-CLEAVING ENZYME, ISOFORM A-RELATED"/>
    <property type="match status" value="1"/>
</dbReference>
<name>A0AAD6HVU9_9EURO</name>
<sequence>MIRLLSILFIVFLSYEALAAPALYRPLRKGKSFTVERIKRSGYVRNGPAALRKAYRKFGGSGSHMDYPDSNDGDFDPYPSSMGHQSSSTTSSSSSSSSSSSTTTDTDQEGTVSVTSVDDGEEFVSPVLIGGQNITLDFDTGSADMWVINSELPSEDTEGHEVYDPTSSSTFEYVEGEFEVEYGDGSYVAGYLGKDTVSIGGVEVTDQVFGLPVEVSSTFIEDTSSNGLVGLSFSSINSFTPGPQKTFFDNVAPDLDEPVFTSRLRSDGVGEYGFGTIDPSLYNGTLANVSVDSSNGYWQFNSKTFKVGDGRSWNISDTTISIADTGTTLLLVSADVVSYYYGKVSGSTYSSKVGGYIYPCDADLPDLALGMGESSFQAVVPGSSLNYAEVGTNSTTGETMCYGGVQSCAGYGFQIFGDIFLRSFYVVFDKRGPSLGVATSI</sequence>
<evidence type="ECO:0000256" key="1">
    <source>
        <dbReference type="ARBA" id="ARBA00000043"/>
    </source>
</evidence>
<dbReference type="Gene3D" id="2.40.70.10">
    <property type="entry name" value="Acid Proteases"/>
    <property type="match status" value="2"/>
</dbReference>
<gene>
    <name evidence="19" type="ORF">N7493_000201</name>
</gene>
<evidence type="ECO:0000256" key="2">
    <source>
        <dbReference type="ARBA" id="ARBA00002983"/>
    </source>
</evidence>
<dbReference type="SUPFAM" id="SSF50630">
    <property type="entry name" value="Acid proteases"/>
    <property type="match status" value="1"/>
</dbReference>
<feature type="chain" id="PRO_5042077913" description="penicillopepsin" evidence="17">
    <location>
        <begin position="20"/>
        <end position="441"/>
    </location>
</feature>
<dbReference type="InterPro" id="IPR001461">
    <property type="entry name" value="Aspartic_peptidase_A1"/>
</dbReference>
<dbReference type="Pfam" id="PF00026">
    <property type="entry name" value="Asp"/>
    <property type="match status" value="1"/>
</dbReference>
<evidence type="ECO:0000256" key="9">
    <source>
        <dbReference type="ARBA" id="ARBA00022729"/>
    </source>
</evidence>
<protein>
    <recommendedName>
        <fullName evidence="6">penicillopepsin</fullName>
        <ecNumber evidence="6">3.4.23.20</ecNumber>
    </recommendedName>
</protein>
<feature type="compositionally biased region" description="Low complexity" evidence="16">
    <location>
        <begin position="86"/>
        <end position="104"/>
    </location>
</feature>
<evidence type="ECO:0000256" key="11">
    <source>
        <dbReference type="ARBA" id="ARBA00022801"/>
    </source>
</evidence>
<feature type="signal peptide" evidence="17">
    <location>
        <begin position="1"/>
        <end position="19"/>
    </location>
</feature>
<dbReference type="InterPro" id="IPR033121">
    <property type="entry name" value="PEPTIDASE_A1"/>
</dbReference>
<evidence type="ECO:0000256" key="7">
    <source>
        <dbReference type="ARBA" id="ARBA00022525"/>
    </source>
</evidence>
<evidence type="ECO:0000259" key="18">
    <source>
        <dbReference type="PROSITE" id="PS51767"/>
    </source>
</evidence>
<dbReference type="InterPro" id="IPR034163">
    <property type="entry name" value="Aspergillopepsin-like_cat_dom"/>
</dbReference>